<dbReference type="PANTHER" id="PTHR28646:SF1">
    <property type="entry name" value="TRANSMEMBRANE PROTEIN 201"/>
    <property type="match status" value="1"/>
</dbReference>
<dbReference type="GO" id="GO:0051015">
    <property type="term" value="F:actin filament binding"/>
    <property type="evidence" value="ECO:0007669"/>
    <property type="project" value="TreeGrafter"/>
</dbReference>
<evidence type="ECO:0000256" key="7">
    <source>
        <dbReference type="SAM" id="Phobius"/>
    </source>
</evidence>
<keyword evidence="3 7" id="KW-0812">Transmembrane</keyword>
<comment type="subcellular location">
    <subcellularLocation>
        <location evidence="1">Nucleus inner membrane</location>
        <topology evidence="1">Multi-pass membrane protein</topology>
    </subcellularLocation>
</comment>
<dbReference type="Proteomes" id="UP000790347">
    <property type="component" value="Unassembled WGS sequence"/>
</dbReference>
<evidence type="ECO:0000259" key="8">
    <source>
        <dbReference type="Pfam" id="PF09779"/>
    </source>
</evidence>
<feature type="transmembrane region" description="Helical" evidence="7">
    <location>
        <begin position="505"/>
        <end position="531"/>
    </location>
</feature>
<dbReference type="PANTHER" id="PTHR28646">
    <property type="entry name" value="TRANSMEMBRANE PROTEIN 201"/>
    <property type="match status" value="1"/>
</dbReference>
<feature type="transmembrane region" description="Helical" evidence="7">
    <location>
        <begin position="314"/>
        <end position="335"/>
    </location>
</feature>
<dbReference type="Pfam" id="PF09779">
    <property type="entry name" value="Ima1_N"/>
    <property type="match status" value="1"/>
</dbReference>
<reference evidence="9" key="2">
    <citation type="journal article" date="2022" name="Res Sq">
        <title>Comparative Genomics Reveals Insights into the Divergent Evolution of Astigmatic Mites and Household Pest Adaptations.</title>
        <authorList>
            <person name="Xiong Q."/>
            <person name="Wan A.T.-Y."/>
            <person name="Liu X.-Y."/>
            <person name="Fung C.S.-H."/>
            <person name="Xiao X."/>
            <person name="Malainual N."/>
            <person name="Hou J."/>
            <person name="Wang L."/>
            <person name="Wang M."/>
            <person name="Yang K."/>
            <person name="Cui Y."/>
            <person name="Leung E."/>
            <person name="Nong W."/>
            <person name="Shin S.-K."/>
            <person name="Au S."/>
            <person name="Jeong K.Y."/>
            <person name="Chew F.T."/>
            <person name="Hui J."/>
            <person name="Leung T.F."/>
            <person name="Tungtrongchitr A."/>
            <person name="Zhong N."/>
            <person name="Liu Z."/>
            <person name="Tsui S."/>
        </authorList>
    </citation>
    <scope>NUCLEOTIDE SEQUENCE</scope>
    <source>
        <strain evidence="9">Derf</strain>
        <tissue evidence="9">Whole organism</tissue>
    </source>
</reference>
<evidence type="ECO:0000313" key="10">
    <source>
        <dbReference type="Proteomes" id="UP000790347"/>
    </source>
</evidence>
<keyword evidence="4 7" id="KW-1133">Transmembrane helix</keyword>
<gene>
    <name evidence="9" type="ORF">DERF_012849</name>
</gene>
<sequence>MEFPDNICNPIIYSAAAVSTLYSGYLFVRPWIRINVECWFCMAKHRVRYPQRNSWHCPDCQQYNGFNVDGSYNRYMSEHYHLNSNRFCRNSARNNRNIRYEHYRLCNDCNELEAIKIRMISEFVPVDDGRFNDELFQYRRNLDQMYPICEECQQLIRKLVNDDDSLPNRIPLSKPPSSSSLLLPKNQLFGNRLKIFAYFLLNLATIFVLSILFCLNLQEEPFSGIDESLPNLLSQKNNLGINYLDHYLYLVCVGFLLYFPLLQIEPQHQSSSSNHHTIVVVTFDICQLFLWLLLATNHPHHHYYHLLLLDQFEIIRLQRFIIPLLIGTYLVRYFYFAILKYFNSTTVAFVDQTKTPQKINEKSQTPHKYSKDERLIRKQIKDLSISPMNNDFDLYSLGNSINNNNNDQSPFMRISKPKTNFANCSFFSNHNLVATTTTTKMNYDDNYWSKSNTAKTTTTMMNSPRILNYYIKYENRPIGNDNCCNDHHQQQQSMMINKQSNDNSLCLQITTTFTLILTLTILMLMIVLLSLPSTGTIQIDYQHDHFNVKFFYPNYTTIM</sequence>
<dbReference type="GO" id="GO:0005521">
    <property type="term" value="F:lamin binding"/>
    <property type="evidence" value="ECO:0007669"/>
    <property type="project" value="TreeGrafter"/>
</dbReference>
<evidence type="ECO:0000256" key="3">
    <source>
        <dbReference type="ARBA" id="ARBA00022692"/>
    </source>
</evidence>
<evidence type="ECO:0000256" key="2">
    <source>
        <dbReference type="ARBA" id="ARBA00007600"/>
    </source>
</evidence>
<keyword evidence="10" id="KW-1185">Reference proteome</keyword>
<evidence type="ECO:0000256" key="5">
    <source>
        <dbReference type="ARBA" id="ARBA00023136"/>
    </source>
</evidence>
<feature type="transmembrane region" description="Helical" evidence="7">
    <location>
        <begin position="246"/>
        <end position="264"/>
    </location>
</feature>
<dbReference type="EMBL" id="ASGP02000006">
    <property type="protein sequence ID" value="KAH9502050.1"/>
    <property type="molecule type" value="Genomic_DNA"/>
</dbReference>
<feature type="transmembrane region" description="Helical" evidence="7">
    <location>
        <begin position="12"/>
        <end position="32"/>
    </location>
</feature>
<dbReference type="InterPro" id="IPR018617">
    <property type="entry name" value="Ima1_N"/>
</dbReference>
<organism evidence="9 10">
    <name type="scientific">Dermatophagoides farinae</name>
    <name type="common">American house dust mite</name>
    <dbReference type="NCBI Taxonomy" id="6954"/>
    <lineage>
        <taxon>Eukaryota</taxon>
        <taxon>Metazoa</taxon>
        <taxon>Ecdysozoa</taxon>
        <taxon>Arthropoda</taxon>
        <taxon>Chelicerata</taxon>
        <taxon>Arachnida</taxon>
        <taxon>Acari</taxon>
        <taxon>Acariformes</taxon>
        <taxon>Sarcoptiformes</taxon>
        <taxon>Astigmata</taxon>
        <taxon>Psoroptidia</taxon>
        <taxon>Analgoidea</taxon>
        <taxon>Pyroglyphidae</taxon>
        <taxon>Dermatophagoidinae</taxon>
        <taxon>Dermatophagoides</taxon>
    </lineage>
</organism>
<feature type="transmembrane region" description="Helical" evidence="7">
    <location>
        <begin position="195"/>
        <end position="218"/>
    </location>
</feature>
<dbReference type="AlphaFoldDB" id="A0A922HQC0"/>
<protein>
    <recommendedName>
        <fullName evidence="8">Ima1 N-terminal domain-containing protein</fullName>
    </recommendedName>
</protein>
<proteinExistence type="inferred from homology"/>
<comment type="caution">
    <text evidence="9">The sequence shown here is derived from an EMBL/GenBank/DDBJ whole genome shotgun (WGS) entry which is preliminary data.</text>
</comment>
<accession>A0A922HQC0</accession>
<reference evidence="9" key="1">
    <citation type="submission" date="2013-05" db="EMBL/GenBank/DDBJ databases">
        <authorList>
            <person name="Yim A.K.Y."/>
            <person name="Chan T.F."/>
            <person name="Ji K.M."/>
            <person name="Liu X.Y."/>
            <person name="Zhou J.W."/>
            <person name="Li R.Q."/>
            <person name="Yang K.Y."/>
            <person name="Li J."/>
            <person name="Li M."/>
            <person name="Law P.T.W."/>
            <person name="Wu Y.L."/>
            <person name="Cai Z.L."/>
            <person name="Qin H."/>
            <person name="Bao Y."/>
            <person name="Leung R.K.K."/>
            <person name="Ng P.K.S."/>
            <person name="Zou J."/>
            <person name="Zhong X.J."/>
            <person name="Ran P.X."/>
            <person name="Zhong N.S."/>
            <person name="Liu Z.G."/>
            <person name="Tsui S.K.W."/>
        </authorList>
    </citation>
    <scope>NUCLEOTIDE SEQUENCE</scope>
    <source>
        <strain evidence="9">Derf</strain>
        <tissue evidence="9">Whole organism</tissue>
    </source>
</reference>
<dbReference type="GO" id="GO:0030473">
    <property type="term" value="P:nuclear migration along microtubule"/>
    <property type="evidence" value="ECO:0007669"/>
    <property type="project" value="TreeGrafter"/>
</dbReference>
<dbReference type="GO" id="GO:0005637">
    <property type="term" value="C:nuclear inner membrane"/>
    <property type="evidence" value="ECO:0007669"/>
    <property type="project" value="UniProtKB-SubCell"/>
</dbReference>
<keyword evidence="5 7" id="KW-0472">Membrane</keyword>
<name>A0A922HQC0_DERFA</name>
<keyword evidence="6" id="KW-0539">Nucleus</keyword>
<dbReference type="InterPro" id="IPR040041">
    <property type="entry name" value="TMEM201"/>
</dbReference>
<evidence type="ECO:0000313" key="9">
    <source>
        <dbReference type="EMBL" id="KAH9502050.1"/>
    </source>
</evidence>
<evidence type="ECO:0000256" key="4">
    <source>
        <dbReference type="ARBA" id="ARBA00022989"/>
    </source>
</evidence>
<feature type="domain" description="Ima1 N-terminal" evidence="8">
    <location>
        <begin position="36"/>
        <end position="154"/>
    </location>
</feature>
<evidence type="ECO:0000256" key="6">
    <source>
        <dbReference type="ARBA" id="ARBA00023242"/>
    </source>
</evidence>
<comment type="similarity">
    <text evidence="2">Belongs to the TMEM201 family.</text>
</comment>
<feature type="transmembrane region" description="Helical" evidence="7">
    <location>
        <begin position="276"/>
        <end position="294"/>
    </location>
</feature>
<evidence type="ECO:0000256" key="1">
    <source>
        <dbReference type="ARBA" id="ARBA00004473"/>
    </source>
</evidence>